<gene>
    <name evidence="1" type="ORF">AB5J58_42470</name>
</gene>
<protein>
    <submittedName>
        <fullName evidence="1">Uncharacterized protein</fullName>
    </submittedName>
</protein>
<name>A0AB39MJQ0_9ACTN</name>
<evidence type="ECO:0000313" key="1">
    <source>
        <dbReference type="EMBL" id="XDQ06437.1"/>
    </source>
</evidence>
<sequence length="51" mass="5679">MQERPGRTPATFDIPYVSLWLSPVRYDGSLEVVPDGATARWPMPSGTAVFR</sequence>
<proteinExistence type="predicted"/>
<accession>A0AB39MJQ0</accession>
<dbReference type="AlphaFoldDB" id="A0AB39MJQ0"/>
<organism evidence="1">
    <name type="scientific">Streptomyces sp. R08</name>
    <dbReference type="NCBI Taxonomy" id="3238624"/>
    <lineage>
        <taxon>Bacteria</taxon>
        <taxon>Bacillati</taxon>
        <taxon>Actinomycetota</taxon>
        <taxon>Actinomycetes</taxon>
        <taxon>Kitasatosporales</taxon>
        <taxon>Streptomycetaceae</taxon>
        <taxon>Streptomyces</taxon>
    </lineage>
</organism>
<dbReference type="RefSeq" id="WP_369191384.1">
    <property type="nucleotide sequence ID" value="NZ_CP163431.1"/>
</dbReference>
<dbReference type="EMBL" id="CP163431">
    <property type="protein sequence ID" value="XDQ06437.1"/>
    <property type="molecule type" value="Genomic_DNA"/>
</dbReference>
<reference evidence="1" key="1">
    <citation type="submission" date="2024-07" db="EMBL/GenBank/DDBJ databases">
        <authorList>
            <person name="Yu S.T."/>
        </authorList>
    </citation>
    <scope>NUCLEOTIDE SEQUENCE</scope>
    <source>
        <strain evidence="1">R08</strain>
    </source>
</reference>